<evidence type="ECO:0000313" key="3">
    <source>
        <dbReference type="Proteomes" id="UP000198406"/>
    </source>
</evidence>
<dbReference type="PANTHER" id="PTHR11188:SF17">
    <property type="entry name" value="FI21816P1"/>
    <property type="match status" value="1"/>
</dbReference>
<dbReference type="EMBL" id="BDSP01000026">
    <property type="protein sequence ID" value="GAX10860.1"/>
    <property type="molecule type" value="Genomic_DNA"/>
</dbReference>
<organism evidence="2 3">
    <name type="scientific">Fistulifera solaris</name>
    <name type="common">Oleaginous diatom</name>
    <dbReference type="NCBI Taxonomy" id="1519565"/>
    <lineage>
        <taxon>Eukaryota</taxon>
        <taxon>Sar</taxon>
        <taxon>Stramenopiles</taxon>
        <taxon>Ochrophyta</taxon>
        <taxon>Bacillariophyta</taxon>
        <taxon>Bacillariophyceae</taxon>
        <taxon>Bacillariophycidae</taxon>
        <taxon>Naviculales</taxon>
        <taxon>Naviculaceae</taxon>
        <taxon>Fistulifera</taxon>
    </lineage>
</organism>
<dbReference type="GO" id="GO:0015031">
    <property type="term" value="P:protein transport"/>
    <property type="evidence" value="ECO:0007669"/>
    <property type="project" value="TreeGrafter"/>
</dbReference>
<protein>
    <recommendedName>
        <fullName evidence="4">Arrestin C-terminal-like domain-containing protein</fullName>
    </recommendedName>
</protein>
<evidence type="ECO:0000313" key="2">
    <source>
        <dbReference type="EMBL" id="GAX10860.1"/>
    </source>
</evidence>
<keyword evidence="3" id="KW-1185">Reference proteome</keyword>
<dbReference type="Gene3D" id="2.60.40.640">
    <property type="match status" value="1"/>
</dbReference>
<name>A0A1Z5JA48_FISSO</name>
<dbReference type="GO" id="GO:0005737">
    <property type="term" value="C:cytoplasm"/>
    <property type="evidence" value="ECO:0007669"/>
    <property type="project" value="TreeGrafter"/>
</dbReference>
<dbReference type="InterPro" id="IPR050357">
    <property type="entry name" value="Arrestin_domain-protein"/>
</dbReference>
<dbReference type="Proteomes" id="UP000198406">
    <property type="component" value="Unassembled WGS sequence"/>
</dbReference>
<reference evidence="2 3" key="1">
    <citation type="journal article" date="2015" name="Plant Cell">
        <title>Oil accumulation by the oleaginous diatom Fistulifera solaris as revealed by the genome and transcriptome.</title>
        <authorList>
            <person name="Tanaka T."/>
            <person name="Maeda Y."/>
            <person name="Veluchamy A."/>
            <person name="Tanaka M."/>
            <person name="Abida H."/>
            <person name="Marechal E."/>
            <person name="Bowler C."/>
            <person name="Muto M."/>
            <person name="Sunaga Y."/>
            <person name="Tanaka M."/>
            <person name="Yoshino T."/>
            <person name="Taniguchi T."/>
            <person name="Fukuda Y."/>
            <person name="Nemoto M."/>
            <person name="Matsumoto M."/>
            <person name="Wong P.S."/>
            <person name="Aburatani S."/>
            <person name="Fujibuchi W."/>
        </authorList>
    </citation>
    <scope>NUCLEOTIDE SEQUENCE [LARGE SCALE GENOMIC DNA]</scope>
    <source>
        <strain evidence="2 3">JPCC DA0580</strain>
    </source>
</reference>
<feature type="region of interest" description="Disordered" evidence="1">
    <location>
        <begin position="331"/>
        <end position="355"/>
    </location>
</feature>
<gene>
    <name evidence="2" type="ORF">FisN_31Hh068</name>
</gene>
<comment type="caution">
    <text evidence="2">The sequence shown here is derived from an EMBL/GenBank/DDBJ whole genome shotgun (WGS) entry which is preliminary data.</text>
</comment>
<dbReference type="InterPro" id="IPR014752">
    <property type="entry name" value="Arrestin-like_C"/>
</dbReference>
<dbReference type="InParanoid" id="A0A1Z5JA48"/>
<feature type="compositionally biased region" description="Basic and acidic residues" evidence="1">
    <location>
        <begin position="346"/>
        <end position="355"/>
    </location>
</feature>
<dbReference type="OrthoDB" id="46975at2759"/>
<sequence length="355" mass="39675">MKVNATENTVLHLSLDHEDCVYRAQRWIKGTVTVEHPSLQPDGNSELSISLIGREQTWTTPTLLNSCRGQEKEDIIFEEEQVLQDFSQKQPNSLTTTTTLPFAVFLPGSLAPSFYFEDDGPRGCSVNYELTAWYGTHVSVTRPVHIVGPTLSTKAHPYHLAPLSLSSDVLLAVHMENTHVAKGHSLPVSLSMRGRSTAEATIQVMEEIHWKTHCHTAHSHQHILSEQRLAPITEWSDTERIKLELEQELHASSPISIPIPSTARDTYIGTKRIQIQHFLCIRFLGSKEVTHTIPLTICDPPLNSHHHHSPSKESLQEIITTVWPGDVVPVHESSTDASEHSSCPPIHEEVAEVVE</sequence>
<evidence type="ECO:0008006" key="4">
    <source>
        <dbReference type="Google" id="ProtNLM"/>
    </source>
</evidence>
<dbReference type="AlphaFoldDB" id="A0A1Z5JA48"/>
<accession>A0A1Z5JA48</accession>
<dbReference type="PANTHER" id="PTHR11188">
    <property type="entry name" value="ARRESTIN DOMAIN CONTAINING PROTEIN"/>
    <property type="match status" value="1"/>
</dbReference>
<proteinExistence type="predicted"/>
<evidence type="ECO:0000256" key="1">
    <source>
        <dbReference type="SAM" id="MobiDB-lite"/>
    </source>
</evidence>